<proteinExistence type="predicted"/>
<reference evidence="2" key="1">
    <citation type="submission" date="2009-05" db="EMBL/GenBank/DDBJ databases">
        <authorList>
            <person name="Harkins D.M."/>
            <person name="DeShazer D."/>
            <person name="Woods D.E."/>
            <person name="Brinkac L.M."/>
            <person name="Brown K.A."/>
            <person name="Hung G.C."/>
            <person name="Tuanyok A."/>
            <person name="Zhang B."/>
            <person name="Nierman W.C."/>
        </authorList>
    </citation>
    <scope>NUCLEOTIDE SEQUENCE [LARGE SCALE GENOMIC DNA]</scope>
    <source>
        <strain evidence="2">1710a</strain>
    </source>
</reference>
<feature type="compositionally biased region" description="Basic residues" evidence="1">
    <location>
        <begin position="15"/>
        <end position="38"/>
    </location>
</feature>
<accession>A0A0E1W5E6</accession>
<evidence type="ECO:0000313" key="2">
    <source>
        <dbReference type="EMBL" id="EET08450.1"/>
    </source>
</evidence>
<dbReference type="EMBL" id="CM000832">
    <property type="protein sequence ID" value="EET08450.1"/>
    <property type="molecule type" value="Genomic_DNA"/>
</dbReference>
<feature type="region of interest" description="Disordered" evidence="1">
    <location>
        <begin position="1"/>
        <end position="57"/>
    </location>
</feature>
<dbReference type="AlphaFoldDB" id="A0A0E1W5E6"/>
<name>A0A0E1W5E6_BURPE</name>
<organism evidence="2">
    <name type="scientific">Burkholderia pseudomallei 1710a</name>
    <dbReference type="NCBI Taxonomy" id="320371"/>
    <lineage>
        <taxon>Bacteria</taxon>
        <taxon>Pseudomonadati</taxon>
        <taxon>Pseudomonadota</taxon>
        <taxon>Betaproteobacteria</taxon>
        <taxon>Burkholderiales</taxon>
        <taxon>Burkholderiaceae</taxon>
        <taxon>Burkholderia</taxon>
        <taxon>pseudomallei group</taxon>
    </lineage>
</organism>
<evidence type="ECO:0000256" key="1">
    <source>
        <dbReference type="SAM" id="MobiDB-lite"/>
    </source>
</evidence>
<feature type="region of interest" description="Disordered" evidence="1">
    <location>
        <begin position="110"/>
        <end position="167"/>
    </location>
</feature>
<sequence length="167" mass="17971">MNAHRARIGQGRRVVGSRHRGGGRRERRAAHRVRRGRAHDRISDSRRAANRNRAAGAPVSAGSVRVVGQGDLPRAAGDALARRMSAPVALFVMRPCDGVRAYRRAGGTGLDARRRTSGLRGRGNGGRSGSSAAVRPSYRRRGAGSPPVGERRAMRRRGACRPIISRS</sequence>
<protein>
    <submittedName>
        <fullName evidence="2">Uncharacterized protein</fullName>
    </submittedName>
</protein>
<dbReference type="Proteomes" id="UP000001812">
    <property type="component" value="Chromosome I"/>
</dbReference>
<dbReference type="HOGENOM" id="CLU_1591498_0_0_4"/>
<gene>
    <name evidence="2" type="ORF">BURPS1710A_2592</name>
</gene>